<dbReference type="PANTHER" id="PTHR44830">
    <property type="entry name" value="ELONGATION FACTOR 1 ALPHA"/>
    <property type="match status" value="1"/>
</dbReference>
<evidence type="ECO:0000259" key="5">
    <source>
        <dbReference type="Pfam" id="PF22594"/>
    </source>
</evidence>
<evidence type="ECO:0000256" key="1">
    <source>
        <dbReference type="ARBA" id="ARBA00022741"/>
    </source>
</evidence>
<dbReference type="Proteomes" id="UP000243750">
    <property type="component" value="Unassembled WGS sequence"/>
</dbReference>
<dbReference type="GO" id="GO:0005525">
    <property type="term" value="F:GTP binding"/>
    <property type="evidence" value="ECO:0007669"/>
    <property type="project" value="UniProtKB-KW"/>
</dbReference>
<accession>A0AA91U2J1</accession>
<dbReference type="InterPro" id="IPR054696">
    <property type="entry name" value="GTP-eEF1A_C"/>
</dbReference>
<dbReference type="InterPro" id="IPR009001">
    <property type="entry name" value="Transl_elong_EF1A/Init_IF2_C"/>
</dbReference>
<reference evidence="6 7" key="1">
    <citation type="submission" date="2017-09" db="EMBL/GenBank/DDBJ databases">
        <title>Bacterial and phytoplankton interrelationship in Kongsfjorden, an Arctic fjord.</title>
        <authorList>
            <person name="Sinha R."/>
            <person name="Krishnan K."/>
        </authorList>
    </citation>
    <scope>NUCLEOTIDE SEQUENCE [LARGE SCALE GENOMIC DNA]</scope>
    <source>
        <strain evidence="6 7">58</strain>
    </source>
</reference>
<dbReference type="AlphaFoldDB" id="A0AA91U2J1"/>
<evidence type="ECO:0000256" key="4">
    <source>
        <dbReference type="ARBA" id="ARBA00023134"/>
    </source>
</evidence>
<dbReference type="PANTHER" id="PTHR44830:SF1">
    <property type="entry name" value="TR-TYPE G DOMAIN-CONTAINING PROTEIN"/>
    <property type="match status" value="1"/>
</dbReference>
<organism evidence="6 7">
    <name type="scientific">Halopseudomonas pelagia</name>
    <dbReference type="NCBI Taxonomy" id="553151"/>
    <lineage>
        <taxon>Bacteria</taxon>
        <taxon>Pseudomonadati</taxon>
        <taxon>Pseudomonadota</taxon>
        <taxon>Gammaproteobacteria</taxon>
        <taxon>Pseudomonadales</taxon>
        <taxon>Pseudomonadaceae</taxon>
        <taxon>Halopseudomonas</taxon>
    </lineage>
</organism>
<dbReference type="Pfam" id="PF22594">
    <property type="entry name" value="GTP-eEF1A_C"/>
    <property type="match status" value="1"/>
</dbReference>
<evidence type="ECO:0000313" key="6">
    <source>
        <dbReference type="EMBL" id="PCC99216.1"/>
    </source>
</evidence>
<dbReference type="EMBL" id="NWMT01000136">
    <property type="protein sequence ID" value="PCC99216.1"/>
    <property type="molecule type" value="Genomic_DNA"/>
</dbReference>
<keyword evidence="4" id="KW-0342">GTP-binding</keyword>
<dbReference type="GO" id="GO:0003746">
    <property type="term" value="F:translation elongation factor activity"/>
    <property type="evidence" value="ECO:0007669"/>
    <property type="project" value="UniProtKB-KW"/>
</dbReference>
<feature type="domain" description="GTP-eEF1A C-terminal" evidence="5">
    <location>
        <begin position="11"/>
        <end position="110"/>
    </location>
</feature>
<name>A0AA91U2J1_9GAMM</name>
<dbReference type="SUPFAM" id="SSF50465">
    <property type="entry name" value="EF-Tu/eEF-1alpha/eIF2-gamma C-terminal domain"/>
    <property type="match status" value="1"/>
</dbReference>
<dbReference type="CDD" id="cd03705">
    <property type="entry name" value="EF1_alpha_III"/>
    <property type="match status" value="1"/>
</dbReference>
<feature type="non-terminal residue" evidence="6">
    <location>
        <position position="1"/>
    </location>
</feature>
<keyword evidence="2" id="KW-0251">Elongation factor</keyword>
<evidence type="ECO:0000313" key="7">
    <source>
        <dbReference type="Proteomes" id="UP000243750"/>
    </source>
</evidence>
<dbReference type="Gene3D" id="2.40.30.10">
    <property type="entry name" value="Translation factors"/>
    <property type="match status" value="1"/>
</dbReference>
<keyword evidence="3" id="KW-0648">Protein biosynthesis</keyword>
<evidence type="ECO:0000256" key="3">
    <source>
        <dbReference type="ARBA" id="ARBA00022917"/>
    </source>
</evidence>
<proteinExistence type="predicted"/>
<evidence type="ECO:0000256" key="2">
    <source>
        <dbReference type="ARBA" id="ARBA00022768"/>
    </source>
</evidence>
<comment type="caution">
    <text evidence="6">The sequence shown here is derived from an EMBL/GenBank/DDBJ whole genome shotgun (WGS) entry which is preliminary data.</text>
</comment>
<keyword evidence="1" id="KW-0547">Nucleotide-binding</keyword>
<dbReference type="FunFam" id="2.40.30.10:FF:000005">
    <property type="entry name" value="Elongation factor 1-alpha"/>
    <property type="match status" value="1"/>
</dbReference>
<gene>
    <name evidence="6" type="ORF">CO192_11620</name>
</gene>
<sequence>KNNPPKGAADFTAQVIVLNHPGQISNGYTPVLDCHTAHIACKFAEIKEKVDRRTGKSTEDNPKSIKSGDAAIVNLVPSKPLCVESFQEFPPLGRFAVRDMRQTVAVGVIKAVNFKEGAGGKVTKAAEKASKGKK</sequence>
<protein>
    <recommendedName>
        <fullName evidence="5">GTP-eEF1A C-terminal domain-containing protein</fullName>
    </recommendedName>
</protein>